<comment type="cofactor">
    <cofactor evidence="3">
        <name>pyridoxal 5'-phosphate</name>
        <dbReference type="ChEBI" id="CHEBI:597326"/>
    </cofactor>
</comment>
<dbReference type="SUPFAM" id="SSF51419">
    <property type="entry name" value="PLP-binding barrel"/>
    <property type="match status" value="1"/>
</dbReference>
<accession>A0A1H4C9S9</accession>
<feature type="modified residue" description="N6-(pyridoxal phosphate)lysine" evidence="2 3">
    <location>
        <position position="39"/>
    </location>
</feature>
<proteinExistence type="inferred from homology"/>
<dbReference type="PIRSF" id="PIRSF004848">
    <property type="entry name" value="YBL036c_PLPDEIII"/>
    <property type="match status" value="1"/>
</dbReference>
<reference evidence="6 7" key="1">
    <citation type="submission" date="2016-10" db="EMBL/GenBank/DDBJ databases">
        <authorList>
            <person name="de Groot N.N."/>
        </authorList>
    </citation>
    <scope>NUCLEOTIDE SEQUENCE [LARGE SCALE GENOMIC DNA]</scope>
    <source>
        <strain evidence="6 7">Vu-144</strain>
    </source>
</reference>
<keyword evidence="7" id="KW-1185">Reference proteome</keyword>
<dbReference type="PANTHER" id="PTHR10146:SF14">
    <property type="entry name" value="PYRIDOXAL PHOSPHATE HOMEOSTASIS PROTEIN"/>
    <property type="match status" value="1"/>
</dbReference>
<gene>
    <name evidence="6" type="ORF">SAMN05192529_12927</name>
</gene>
<dbReference type="Gene3D" id="3.20.20.10">
    <property type="entry name" value="Alanine racemase"/>
    <property type="match status" value="1"/>
</dbReference>
<dbReference type="FunFam" id="3.20.20.10:FF:000018">
    <property type="entry name" value="Pyridoxal phosphate homeostasis protein"/>
    <property type="match status" value="1"/>
</dbReference>
<evidence type="ECO:0000256" key="4">
    <source>
        <dbReference type="RuleBase" id="RU004514"/>
    </source>
</evidence>
<dbReference type="NCBIfam" id="TIGR00044">
    <property type="entry name" value="YggS family pyridoxal phosphate-dependent enzyme"/>
    <property type="match status" value="1"/>
</dbReference>
<organism evidence="6 7">
    <name type="scientific">Arachidicoccus rhizosphaerae</name>
    <dbReference type="NCBI Taxonomy" id="551991"/>
    <lineage>
        <taxon>Bacteria</taxon>
        <taxon>Pseudomonadati</taxon>
        <taxon>Bacteroidota</taxon>
        <taxon>Chitinophagia</taxon>
        <taxon>Chitinophagales</taxon>
        <taxon>Chitinophagaceae</taxon>
        <taxon>Arachidicoccus</taxon>
    </lineage>
</organism>
<dbReference type="PANTHER" id="PTHR10146">
    <property type="entry name" value="PROLINE SYNTHETASE CO-TRANSCRIBED BACTERIAL HOMOLOG PROTEIN"/>
    <property type="match status" value="1"/>
</dbReference>
<dbReference type="HAMAP" id="MF_02087">
    <property type="entry name" value="PLP_homeostasis"/>
    <property type="match status" value="1"/>
</dbReference>
<dbReference type="RefSeq" id="WP_091400893.1">
    <property type="nucleotide sequence ID" value="NZ_FNQY01000029.1"/>
</dbReference>
<dbReference type="InterPro" id="IPR011078">
    <property type="entry name" value="PyrdxlP_homeostasis"/>
</dbReference>
<dbReference type="InterPro" id="IPR001608">
    <property type="entry name" value="Ala_racemase_N"/>
</dbReference>
<dbReference type="OrthoDB" id="9804072at2"/>
<sequence>MEQSALIKENLSFVHNEIKEACQKAGRESSAVRLLLATKTVEPERIIQAIEAGETLIGENKVQEYHDKAEALSDIHCERHFIGHLQSNKIKEILQYVSCIQSVDSISLAEKLSAQLLKANRTLDIYLQINTSGEASKFGADPGEAFQLMEKVKTLGGLQVKGLMTIGLFSDQEVPVRKSYALLRTLKEKGQREGLLPEGHLELSMGMSGDIEWAVLEGSTMVRVGSAVFGKRNYA</sequence>
<evidence type="ECO:0000259" key="5">
    <source>
        <dbReference type="Pfam" id="PF01168"/>
    </source>
</evidence>
<dbReference type="GO" id="GO:0030170">
    <property type="term" value="F:pyridoxal phosphate binding"/>
    <property type="evidence" value="ECO:0007669"/>
    <property type="project" value="UniProtKB-UniRule"/>
</dbReference>
<dbReference type="STRING" id="551991.SAMN05192529_12927"/>
<dbReference type="Pfam" id="PF01168">
    <property type="entry name" value="Ala_racemase_N"/>
    <property type="match status" value="1"/>
</dbReference>
<dbReference type="InterPro" id="IPR029066">
    <property type="entry name" value="PLP-binding_barrel"/>
</dbReference>
<evidence type="ECO:0000256" key="3">
    <source>
        <dbReference type="PIRSR" id="PIRSR004848-1"/>
    </source>
</evidence>
<dbReference type="Proteomes" id="UP000199041">
    <property type="component" value="Unassembled WGS sequence"/>
</dbReference>
<evidence type="ECO:0000313" key="7">
    <source>
        <dbReference type="Proteomes" id="UP000199041"/>
    </source>
</evidence>
<comment type="similarity">
    <text evidence="2 4">Belongs to the pyridoxal phosphate-binding protein YggS/PROSC family.</text>
</comment>
<dbReference type="CDD" id="cd00635">
    <property type="entry name" value="PLPDE_III_YBL036c_like"/>
    <property type="match status" value="1"/>
</dbReference>
<dbReference type="AlphaFoldDB" id="A0A1H4C9S9"/>
<evidence type="ECO:0000313" key="6">
    <source>
        <dbReference type="EMBL" id="SEA57127.1"/>
    </source>
</evidence>
<evidence type="ECO:0000256" key="2">
    <source>
        <dbReference type="HAMAP-Rule" id="MF_02087"/>
    </source>
</evidence>
<feature type="domain" description="Alanine racemase N-terminal" evidence="5">
    <location>
        <begin position="38"/>
        <end position="231"/>
    </location>
</feature>
<name>A0A1H4C9S9_9BACT</name>
<protein>
    <recommendedName>
        <fullName evidence="2">Pyridoxal phosphate homeostasis protein</fullName>
        <shortName evidence="2">PLP homeostasis protein</shortName>
    </recommendedName>
</protein>
<dbReference type="EMBL" id="FNQY01000029">
    <property type="protein sequence ID" value="SEA57127.1"/>
    <property type="molecule type" value="Genomic_DNA"/>
</dbReference>
<keyword evidence="1 2" id="KW-0663">Pyridoxal phosphate</keyword>
<comment type="function">
    <text evidence="2">Pyridoxal 5'-phosphate (PLP)-binding protein, which is involved in PLP homeostasis.</text>
</comment>
<evidence type="ECO:0000256" key="1">
    <source>
        <dbReference type="ARBA" id="ARBA00022898"/>
    </source>
</evidence>